<protein>
    <recommendedName>
        <fullName evidence="5">Zinc finger CHC2-type domain-containing protein</fullName>
    </recommendedName>
</protein>
<dbReference type="PANTHER" id="PTHR30313">
    <property type="entry name" value="DNA PRIMASE"/>
    <property type="match status" value="1"/>
</dbReference>
<dbReference type="AlphaFoldDB" id="A0A1E3X5A0"/>
<feature type="coiled-coil region" evidence="4">
    <location>
        <begin position="699"/>
        <end position="726"/>
    </location>
</feature>
<dbReference type="SUPFAM" id="SSF57783">
    <property type="entry name" value="Zinc beta-ribbon"/>
    <property type="match status" value="1"/>
</dbReference>
<dbReference type="SUPFAM" id="SSF56731">
    <property type="entry name" value="DNA primase core"/>
    <property type="match status" value="1"/>
</dbReference>
<dbReference type="Pfam" id="PF06048">
    <property type="entry name" value="DUF927"/>
    <property type="match status" value="1"/>
</dbReference>
<keyword evidence="1" id="KW-0479">Metal-binding</keyword>
<keyword evidence="2" id="KW-0863">Zinc-finger</keyword>
<dbReference type="InterPro" id="IPR040538">
    <property type="entry name" value="Cch_HTH"/>
</dbReference>
<reference evidence="6 7" key="1">
    <citation type="submission" date="2016-07" db="EMBL/GenBank/DDBJ databases">
        <title>Draft genome of Scalindua rubra, obtained from a brine-seawater interface in the Red Sea, sheds light on salt adaptation in anammox bacteria.</title>
        <authorList>
            <person name="Speth D.R."/>
            <person name="Lagkouvardos I."/>
            <person name="Wang Y."/>
            <person name="Qian P.-Y."/>
            <person name="Dutilh B.E."/>
            <person name="Jetten M.S."/>
        </authorList>
    </citation>
    <scope>NUCLEOTIDE SEQUENCE [LARGE SCALE GENOMIC DNA]</scope>
    <source>
        <strain evidence="6">BSI-1</strain>
    </source>
</reference>
<evidence type="ECO:0000313" key="7">
    <source>
        <dbReference type="Proteomes" id="UP000094056"/>
    </source>
</evidence>
<evidence type="ECO:0000313" key="6">
    <source>
        <dbReference type="EMBL" id="ODS30805.1"/>
    </source>
</evidence>
<dbReference type="InterPro" id="IPR009270">
    <property type="entry name" value="DUF927"/>
</dbReference>
<comment type="caution">
    <text evidence="6">The sequence shown here is derived from an EMBL/GenBank/DDBJ whole genome shotgun (WGS) entry which is preliminary data.</text>
</comment>
<evidence type="ECO:0000256" key="3">
    <source>
        <dbReference type="ARBA" id="ARBA00022833"/>
    </source>
</evidence>
<proteinExistence type="predicted"/>
<feature type="domain" description="Zinc finger CHC2-type" evidence="5">
    <location>
        <begin position="32"/>
        <end position="86"/>
    </location>
</feature>
<accession>A0A1E3X5A0</accession>
<evidence type="ECO:0000256" key="2">
    <source>
        <dbReference type="ARBA" id="ARBA00022771"/>
    </source>
</evidence>
<dbReference type="EMBL" id="MAYW01000174">
    <property type="protein sequence ID" value="ODS30805.1"/>
    <property type="molecule type" value="Genomic_DNA"/>
</dbReference>
<dbReference type="GO" id="GO:0006269">
    <property type="term" value="P:DNA replication, synthesis of primer"/>
    <property type="evidence" value="ECO:0007669"/>
    <property type="project" value="TreeGrafter"/>
</dbReference>
<dbReference type="InterPro" id="IPR050219">
    <property type="entry name" value="DnaG_primase"/>
</dbReference>
<dbReference type="GO" id="GO:0008270">
    <property type="term" value="F:zinc ion binding"/>
    <property type="evidence" value="ECO:0007669"/>
    <property type="project" value="UniProtKB-KW"/>
</dbReference>
<evidence type="ECO:0000256" key="1">
    <source>
        <dbReference type="ARBA" id="ARBA00022723"/>
    </source>
</evidence>
<dbReference type="Pfam" id="PF01807">
    <property type="entry name" value="Zn_ribbon_DnaG"/>
    <property type="match status" value="1"/>
</dbReference>
<dbReference type="Gene3D" id="3.40.1360.10">
    <property type="match status" value="1"/>
</dbReference>
<dbReference type="Pfam" id="PF13155">
    <property type="entry name" value="Toprim_2"/>
    <property type="match status" value="1"/>
</dbReference>
<evidence type="ECO:0000259" key="5">
    <source>
        <dbReference type="SMART" id="SM00400"/>
    </source>
</evidence>
<dbReference type="GO" id="GO:0005737">
    <property type="term" value="C:cytoplasm"/>
    <property type="evidence" value="ECO:0007669"/>
    <property type="project" value="TreeGrafter"/>
</dbReference>
<gene>
    <name evidence="6" type="ORF">SCARUB_04086</name>
</gene>
<dbReference type="InterPro" id="IPR034154">
    <property type="entry name" value="TOPRIM_DnaG/twinkle"/>
</dbReference>
<sequence length="885" mass="100734">MNETEQILKKINIENFYKKHIPSFNPNGRQEVMCHCPFHDDKNPSLSINVEKGLFVCFGCGERGNIIQFYGKLRRVDYKTALQIIKEEEGIVDVSGRPLSSDKNPSKKKAIKQSMNNDANYLSLYQIKLMHQQLLKNKLKLKDFQEKYGLSLDTIKQYYIGYQDGSYVIPREIKPGKWSFKNHKSYQLAGSTSGLYPNSDLKKDQPVIVTEGEFKVLLLLQHGIQAVCGTAGAGTWKKEWNAALYGLDVILVYDNDEAGRKGTEIITKCLKGYARSIKVVEWPAYMGDKEDITDFFIKHQKTKEIFQDLIGDAREVGYELKEIDGITFVQPSGFFVEEDHIKHINFYKEKSVPITIFHSTLFITARAIDVDNSTEEVQLTFKRDGVLRELWIPRKIVADSRKIIELSDSGLTVNSSNSKKIIEYLAAFEACNMLRIPKTLIASGIGWKTIKNKMIFLLNNKVEPKPNKQTDKEDGKFSIEFKAEPGFERFVKALNPQGSYSEWVKAIEPTLKYPYACFALYASFAAPLLRILKAPNFIVDFWGHTSVGKTTVLELASSIWGNPHKESGGLVFSWDSTRVYLERIANFFCDIPIFPDDSQTVDDRTMRNMLYQVANGVGKGRGSVTGIRYTSTWHTVCFSTGERPLTECTTFAGARARTIEIYGSPFPNAGGEFINDLKKGVRENYGHAGQRYIEGISSLLDNEEEIKQLKKEYLNYQRELSKEANTEVGDRYSHYFSMVKIASSLVCSILGIGDTVTADENIHKVFECLVNEELADVDISTRAMELVISWANSNEKSFNEDVGESYGLWRDGDFIGIYQHKLHEILNSRGFSERIALKGWAEKGWIKRNGKNFAVPQRVGYKGSRQKIKRFVTIPWSVFEEFLQK</sequence>
<organism evidence="6 7">
    <name type="scientific">Candidatus Scalindua rubra</name>
    <dbReference type="NCBI Taxonomy" id="1872076"/>
    <lineage>
        <taxon>Bacteria</taxon>
        <taxon>Pseudomonadati</taxon>
        <taxon>Planctomycetota</taxon>
        <taxon>Candidatus Brocadiia</taxon>
        <taxon>Candidatus Brocadiales</taxon>
        <taxon>Candidatus Scalinduaceae</taxon>
        <taxon>Candidatus Scalindua</taxon>
    </lineage>
</organism>
<dbReference type="PATRIC" id="fig|1872076.5.peg.4879"/>
<dbReference type="SMART" id="SM00400">
    <property type="entry name" value="ZnF_CHCC"/>
    <property type="match status" value="1"/>
</dbReference>
<dbReference type="GO" id="GO:0003677">
    <property type="term" value="F:DNA binding"/>
    <property type="evidence" value="ECO:0007669"/>
    <property type="project" value="InterPro"/>
</dbReference>
<dbReference type="PANTHER" id="PTHR30313:SF2">
    <property type="entry name" value="DNA PRIMASE"/>
    <property type="match status" value="1"/>
</dbReference>
<keyword evidence="4" id="KW-0175">Coiled coil</keyword>
<dbReference type="Proteomes" id="UP000094056">
    <property type="component" value="Unassembled WGS sequence"/>
</dbReference>
<dbReference type="Pfam" id="PF18662">
    <property type="entry name" value="HTH_56"/>
    <property type="match status" value="1"/>
</dbReference>
<dbReference type="GO" id="GO:0003899">
    <property type="term" value="F:DNA-directed RNA polymerase activity"/>
    <property type="evidence" value="ECO:0007669"/>
    <property type="project" value="InterPro"/>
</dbReference>
<dbReference type="InterPro" id="IPR036977">
    <property type="entry name" value="DNA_primase_Znf_CHC2"/>
</dbReference>
<keyword evidence="3" id="KW-0862">Zinc</keyword>
<dbReference type="CDD" id="cd01029">
    <property type="entry name" value="TOPRIM_primases"/>
    <property type="match status" value="1"/>
</dbReference>
<dbReference type="InterPro" id="IPR002694">
    <property type="entry name" value="Znf_CHC2"/>
</dbReference>
<dbReference type="Gene3D" id="3.90.580.10">
    <property type="entry name" value="Zinc finger, CHC2-type domain"/>
    <property type="match status" value="1"/>
</dbReference>
<name>A0A1E3X5A0_9BACT</name>
<evidence type="ECO:0000256" key="4">
    <source>
        <dbReference type="SAM" id="Coils"/>
    </source>
</evidence>